<dbReference type="RefSeq" id="WP_187013870.1">
    <property type="nucleotide sequence ID" value="NZ_JACOQI010000002.1"/>
</dbReference>
<comment type="caution">
    <text evidence="1">The sequence shown here is derived from an EMBL/GenBank/DDBJ whole genome shotgun (WGS) entry which is preliminary data.</text>
</comment>
<proteinExistence type="predicted"/>
<keyword evidence="2" id="KW-1185">Reference proteome</keyword>
<sequence length="70" mass="8320">MNIYLTIMVTVLVLTQIVRIVQNTIQLRRQYKLFQAQLGQLDDITQEDLDVQRRAYRLIVDHFERKGSEA</sequence>
<dbReference type="EMBL" id="JACOQI010000002">
    <property type="protein sequence ID" value="MBC5769526.1"/>
    <property type="molecule type" value="Genomic_DNA"/>
</dbReference>
<reference evidence="1" key="1">
    <citation type="submission" date="2020-08" db="EMBL/GenBank/DDBJ databases">
        <title>Genome public.</title>
        <authorList>
            <person name="Liu C."/>
            <person name="Sun Q."/>
        </authorList>
    </citation>
    <scope>NUCLEOTIDE SEQUENCE</scope>
    <source>
        <strain evidence="1">BX15</strain>
    </source>
</reference>
<gene>
    <name evidence="1" type="ORF">H8Z83_04215</name>
</gene>
<evidence type="ECO:0000313" key="1">
    <source>
        <dbReference type="EMBL" id="MBC5769526.1"/>
    </source>
</evidence>
<dbReference type="AlphaFoldDB" id="A0A923MH29"/>
<protein>
    <submittedName>
        <fullName evidence="1">Uncharacterized protein</fullName>
    </submittedName>
</protein>
<accession>A0A923MH29</accession>
<dbReference type="Proteomes" id="UP000620327">
    <property type="component" value="Unassembled WGS sequence"/>
</dbReference>
<name>A0A923MH29_9FIRM</name>
<organism evidence="1 2">
    <name type="scientific">Dysosmobacter segnis</name>
    <dbReference type="NCBI Taxonomy" id="2763042"/>
    <lineage>
        <taxon>Bacteria</taxon>
        <taxon>Bacillati</taxon>
        <taxon>Bacillota</taxon>
        <taxon>Clostridia</taxon>
        <taxon>Eubacteriales</taxon>
        <taxon>Oscillospiraceae</taxon>
        <taxon>Dysosmobacter</taxon>
    </lineage>
</organism>
<evidence type="ECO:0000313" key="2">
    <source>
        <dbReference type="Proteomes" id="UP000620327"/>
    </source>
</evidence>